<gene>
    <name evidence="2" type="ORF">CE154_012440</name>
</gene>
<dbReference type="InterPro" id="IPR001623">
    <property type="entry name" value="DnaJ_domain"/>
</dbReference>
<feature type="compositionally biased region" description="Basic residues" evidence="1">
    <location>
        <begin position="174"/>
        <end position="186"/>
    </location>
</feature>
<evidence type="ECO:0000256" key="1">
    <source>
        <dbReference type="SAM" id="MobiDB-lite"/>
    </source>
</evidence>
<proteinExistence type="predicted"/>
<comment type="caution">
    <text evidence="2">The sequence shown here is derived from an EMBL/GenBank/DDBJ whole genome shotgun (WGS) entry which is preliminary data.</text>
</comment>
<dbReference type="SUPFAM" id="SSF46565">
    <property type="entry name" value="Chaperone J-domain"/>
    <property type="match status" value="1"/>
</dbReference>
<protein>
    <submittedName>
        <fullName evidence="2">Molecular chaperone DnaJ</fullName>
    </submittedName>
</protein>
<dbReference type="Proteomes" id="UP000216225">
    <property type="component" value="Unassembled WGS sequence"/>
</dbReference>
<feature type="compositionally biased region" description="Basic and acidic residues" evidence="1">
    <location>
        <begin position="153"/>
        <end position="162"/>
    </location>
</feature>
<name>A0A420KC90_9BURK</name>
<dbReference type="InterPro" id="IPR036869">
    <property type="entry name" value="J_dom_sf"/>
</dbReference>
<dbReference type="CDD" id="cd06257">
    <property type="entry name" value="DnaJ"/>
    <property type="match status" value="1"/>
</dbReference>
<feature type="compositionally biased region" description="Basic and acidic residues" evidence="1">
    <location>
        <begin position="121"/>
        <end position="135"/>
    </location>
</feature>
<dbReference type="EMBL" id="NKDB02000002">
    <property type="protein sequence ID" value="RKJ96815.1"/>
    <property type="molecule type" value="Genomic_DNA"/>
</dbReference>
<reference evidence="2 3" key="1">
    <citation type="submission" date="2018-09" db="EMBL/GenBank/DDBJ databases">
        <title>Genome comparison of Alicycliphilus sp. BQ1, a polyurethanolytic bacterium, with its closest phylogenetic relatives Alicycliphilus denitrificans BC and K601, unable to attack polyurethane.</title>
        <authorList>
            <person name="Loza-Tavera H."/>
            <person name="Lozano L."/>
            <person name="Cevallos M."/>
            <person name="Maya-Lucas O."/>
            <person name="Garcia-Mena J."/>
            <person name="Hernandez J."/>
        </authorList>
    </citation>
    <scope>NUCLEOTIDE SEQUENCE [LARGE SCALE GENOMIC DNA]</scope>
    <source>
        <strain evidence="2 3">BQ1</strain>
    </source>
</reference>
<accession>A0A420KC90</accession>
<evidence type="ECO:0000313" key="3">
    <source>
        <dbReference type="Proteomes" id="UP000216225"/>
    </source>
</evidence>
<organism evidence="2 3">
    <name type="scientific">Alicycliphilus denitrificans</name>
    <dbReference type="NCBI Taxonomy" id="179636"/>
    <lineage>
        <taxon>Bacteria</taxon>
        <taxon>Pseudomonadati</taxon>
        <taxon>Pseudomonadota</taxon>
        <taxon>Betaproteobacteria</taxon>
        <taxon>Burkholderiales</taxon>
        <taxon>Comamonadaceae</taxon>
        <taxon>Alicycliphilus</taxon>
    </lineage>
</organism>
<sequence length="369" mass="41411">MPQPPSSPIRIGSATHPAPLSPQQQQFDTLVQRIAVQRELLAAWDEAVGAYRERYAREFEPLLATYRALSTQLAQWLDTAADRKGLSRADRATLGEIVAGLAGDLADSAPDEAARAAMQALRDRHAGGGDAERADGPAMAQETPGLDPDSPEEVLRRVEEQMHAAQARAEQARQAHHAARRRRKPPSARERQEREQAQQASQSLRDVYRKLASALHPDRETDPAERTRKTALMQRVNQAYAAGRLLDLLQLQLEAEQIDPAHIAHLGEERLSHYNRVLADQLAGLQREVQAAQHAFCAEFGLDPSSQYKPSKLMTRLRTQLQHLQQDAHHLRLLLRALEEDPDELKRWLRHERAAMRAADAFPGELPDW</sequence>
<dbReference type="RefSeq" id="WP_094438360.1">
    <property type="nucleotide sequence ID" value="NZ_NKDB02000002.1"/>
</dbReference>
<dbReference type="Gene3D" id="1.10.287.110">
    <property type="entry name" value="DnaJ domain"/>
    <property type="match status" value="1"/>
</dbReference>
<evidence type="ECO:0000313" key="2">
    <source>
        <dbReference type="EMBL" id="RKJ96815.1"/>
    </source>
</evidence>
<feature type="compositionally biased region" description="Basic and acidic residues" evidence="1">
    <location>
        <begin position="187"/>
        <end position="196"/>
    </location>
</feature>
<feature type="region of interest" description="Disordered" evidence="1">
    <location>
        <begin position="1"/>
        <end position="21"/>
    </location>
</feature>
<dbReference type="AlphaFoldDB" id="A0A420KC90"/>
<feature type="region of interest" description="Disordered" evidence="1">
    <location>
        <begin position="116"/>
        <end position="203"/>
    </location>
</feature>